<organism evidence="1 2">
    <name type="scientific">Mycoplasma nasistruthionis</name>
    <dbReference type="NCBI Taxonomy" id="353852"/>
    <lineage>
        <taxon>Bacteria</taxon>
        <taxon>Bacillati</taxon>
        <taxon>Mycoplasmatota</taxon>
        <taxon>Mollicutes</taxon>
        <taxon>Mycoplasmataceae</taxon>
        <taxon>Mycoplasma</taxon>
    </lineage>
</organism>
<reference evidence="1 2" key="1">
    <citation type="submission" date="2019-06" db="EMBL/GenBank/DDBJ databases">
        <title>Mycoplasma sp. 2F1A isolated from ostrich.</title>
        <authorList>
            <person name="Spergser J."/>
        </authorList>
    </citation>
    <scope>NUCLEOTIDE SEQUENCE [LARGE SCALE GENOMIC DNA]</scope>
    <source>
        <strain evidence="1 2">2F1A</strain>
    </source>
</reference>
<dbReference type="EMBL" id="CP040825">
    <property type="protein sequence ID" value="QCZ36637.1"/>
    <property type="molecule type" value="Genomic_DNA"/>
</dbReference>
<evidence type="ECO:0008006" key="3">
    <source>
        <dbReference type="Google" id="ProtNLM"/>
    </source>
</evidence>
<evidence type="ECO:0000313" key="1">
    <source>
        <dbReference type="EMBL" id="QCZ36637.1"/>
    </source>
</evidence>
<proteinExistence type="predicted"/>
<evidence type="ECO:0000313" key="2">
    <source>
        <dbReference type="Proteomes" id="UP000305457"/>
    </source>
</evidence>
<dbReference type="OrthoDB" id="398240at2"/>
<dbReference type="AlphaFoldDB" id="A0A5B7XVC9"/>
<dbReference type="InterPro" id="IPR027417">
    <property type="entry name" value="P-loop_NTPase"/>
</dbReference>
<dbReference type="Proteomes" id="UP000305457">
    <property type="component" value="Chromosome"/>
</dbReference>
<protein>
    <recommendedName>
        <fullName evidence="3">ATP-binding protein</fullName>
    </recommendedName>
</protein>
<gene>
    <name evidence="1" type="ORF">FG904_01210</name>
</gene>
<name>A0A5B7XVC9_9MOLU</name>
<dbReference type="Gene3D" id="3.40.50.300">
    <property type="entry name" value="P-loop containing nucleotide triphosphate hydrolases"/>
    <property type="match status" value="1"/>
</dbReference>
<dbReference type="RefSeq" id="WP_139592120.1">
    <property type="nucleotide sequence ID" value="NZ_CP040825.1"/>
</dbReference>
<sequence>MKNETLDKIKPFVINSSKETVISEIKKMNHIPEIITKLNITDQEIWDNAINLIEYSHHFETKETNLFDYAVVRNDNKLKVIKTLSRNRVGNEFRKDKNVYFQEYFPPETNKTFIDLTLSPEFMINNYLICDWMERVIEDIRTKNIWMKGDIIYGNASSSRSLILSMLVNTFAISDVKAAYVNVNDLCDVLLNSFKSDINNIEKDKNTWEKELIEIPILVLDEIGFKKLKPWYLQFLYKVIKARNIKSIPTYFGFYNGLIETEIHHLVDLRERRDYSPHLTENLYGVICDAINNKESIPAGFAIKKGENIWR</sequence>
<accession>A0A5B7XVC9</accession>
<dbReference type="KEGG" id="mnh:FG904_01210"/>